<dbReference type="OrthoDB" id="3780599at2759"/>
<evidence type="ECO:0000313" key="2">
    <source>
        <dbReference type="Proteomes" id="UP000799324"/>
    </source>
</evidence>
<evidence type="ECO:0000313" key="1">
    <source>
        <dbReference type="EMBL" id="KAF2659877.1"/>
    </source>
</evidence>
<dbReference type="Proteomes" id="UP000799324">
    <property type="component" value="Unassembled WGS sequence"/>
</dbReference>
<proteinExistence type="predicted"/>
<protein>
    <submittedName>
        <fullName evidence="1">Uncharacterized protein</fullName>
    </submittedName>
</protein>
<accession>A0A6A6TKZ2</accession>
<gene>
    <name evidence="1" type="ORF">K491DRAFT_775130</name>
</gene>
<name>A0A6A6TKZ2_9PLEO</name>
<dbReference type="EMBL" id="MU004303">
    <property type="protein sequence ID" value="KAF2659877.1"/>
    <property type="molecule type" value="Genomic_DNA"/>
</dbReference>
<dbReference type="AlphaFoldDB" id="A0A6A6TKZ2"/>
<sequence length="268" mass="30196">MSQNVPNVPQNPDDLLVDIPDMDAAVADFNSVPGGSPPFRDIPSVLIGHLNRPNITASEPDWGRLLWYFLTERANHGFANLQDLHIFVVRIAVPNAIIRNRRFLLEIYNRHPGLPYTGHLRYDSSAAPQAPGNLNVAALVHQMTGPHIHPDNRRATRNVIPLNGTLSIPTRPIFRSQQNPSGVHFRAWLHRAPNPLVAGGPVPGQMAHQPSPNDPYLDIAEATVRSLDMDQLLRRTVHALRFFWWLSVVNSRLQQYQRQNWDGIGDEF</sequence>
<keyword evidence="2" id="KW-1185">Reference proteome</keyword>
<reference evidence="1" key="1">
    <citation type="journal article" date="2020" name="Stud. Mycol.">
        <title>101 Dothideomycetes genomes: a test case for predicting lifestyles and emergence of pathogens.</title>
        <authorList>
            <person name="Haridas S."/>
            <person name="Albert R."/>
            <person name="Binder M."/>
            <person name="Bloem J."/>
            <person name="Labutti K."/>
            <person name="Salamov A."/>
            <person name="Andreopoulos B."/>
            <person name="Baker S."/>
            <person name="Barry K."/>
            <person name="Bills G."/>
            <person name="Bluhm B."/>
            <person name="Cannon C."/>
            <person name="Castanera R."/>
            <person name="Culley D."/>
            <person name="Daum C."/>
            <person name="Ezra D."/>
            <person name="Gonzalez J."/>
            <person name="Henrissat B."/>
            <person name="Kuo A."/>
            <person name="Liang C."/>
            <person name="Lipzen A."/>
            <person name="Lutzoni F."/>
            <person name="Magnuson J."/>
            <person name="Mondo S."/>
            <person name="Nolan M."/>
            <person name="Ohm R."/>
            <person name="Pangilinan J."/>
            <person name="Park H.-J."/>
            <person name="Ramirez L."/>
            <person name="Alfaro M."/>
            <person name="Sun H."/>
            <person name="Tritt A."/>
            <person name="Yoshinaga Y."/>
            <person name="Zwiers L.-H."/>
            <person name="Turgeon B."/>
            <person name="Goodwin S."/>
            <person name="Spatafora J."/>
            <person name="Crous P."/>
            <person name="Grigoriev I."/>
        </authorList>
    </citation>
    <scope>NUCLEOTIDE SEQUENCE</scope>
    <source>
        <strain evidence="1">CBS 122681</strain>
    </source>
</reference>
<organism evidence="1 2">
    <name type="scientific">Lophiostoma macrostomum CBS 122681</name>
    <dbReference type="NCBI Taxonomy" id="1314788"/>
    <lineage>
        <taxon>Eukaryota</taxon>
        <taxon>Fungi</taxon>
        <taxon>Dikarya</taxon>
        <taxon>Ascomycota</taxon>
        <taxon>Pezizomycotina</taxon>
        <taxon>Dothideomycetes</taxon>
        <taxon>Pleosporomycetidae</taxon>
        <taxon>Pleosporales</taxon>
        <taxon>Lophiostomataceae</taxon>
        <taxon>Lophiostoma</taxon>
    </lineage>
</organism>